<accession>A0A5C0XQ54</accession>
<dbReference type="Proteomes" id="UP000324354">
    <property type="component" value="Chromosome"/>
</dbReference>
<dbReference type="SUPFAM" id="SSF53850">
    <property type="entry name" value="Periplasmic binding protein-like II"/>
    <property type="match status" value="1"/>
</dbReference>
<dbReference type="GeneID" id="41713337"/>
<name>A0A5C0XQ54_PYRFU</name>
<dbReference type="PANTHER" id="PTHR30006">
    <property type="entry name" value="THIAMINE-BINDING PERIPLASMIC PROTEIN-RELATED"/>
    <property type="match status" value="1"/>
</dbReference>
<dbReference type="OrthoDB" id="130870at2157"/>
<dbReference type="CDD" id="cd13545">
    <property type="entry name" value="PBP2_TbpA"/>
    <property type="match status" value="1"/>
</dbReference>
<dbReference type="Gene3D" id="3.40.190.10">
    <property type="entry name" value="Periplasmic binding protein-like II"/>
    <property type="match status" value="2"/>
</dbReference>
<dbReference type="RefSeq" id="WP_011012665.1">
    <property type="nucleotide sequence ID" value="NC_003413.1"/>
</dbReference>
<dbReference type="GO" id="GO:0015888">
    <property type="term" value="P:thiamine transport"/>
    <property type="evidence" value="ECO:0007669"/>
    <property type="project" value="InterPro"/>
</dbReference>
<proteinExistence type="predicted"/>
<organism evidence="2 3">
    <name type="scientific">Pyrococcus furiosus (strain ATCC 43587 / DSM 3638 / JCM 8422 / Vc1)</name>
    <dbReference type="NCBI Taxonomy" id="186497"/>
    <lineage>
        <taxon>Archaea</taxon>
        <taxon>Methanobacteriati</taxon>
        <taxon>Methanobacteriota</taxon>
        <taxon>Thermococci</taxon>
        <taxon>Thermococcales</taxon>
        <taxon>Thermococcaceae</taxon>
        <taxon>Pyrococcus</taxon>
    </lineage>
</organism>
<dbReference type="GO" id="GO:0030975">
    <property type="term" value="F:thiamine binding"/>
    <property type="evidence" value="ECO:0007669"/>
    <property type="project" value="InterPro"/>
</dbReference>
<dbReference type="InterPro" id="IPR026045">
    <property type="entry name" value="Ferric-bd"/>
</dbReference>
<protein>
    <submittedName>
        <fullName evidence="2">Thiamine ABC transporter substrate-binding protein</fullName>
    </submittedName>
</protein>
<keyword evidence="1" id="KW-0732">Signal</keyword>
<evidence type="ECO:0000313" key="2">
    <source>
        <dbReference type="EMBL" id="QEK79143.1"/>
    </source>
</evidence>
<dbReference type="NCBIfam" id="TIGR01254">
    <property type="entry name" value="sfuA"/>
    <property type="match status" value="1"/>
</dbReference>
<dbReference type="PANTHER" id="PTHR30006:SF2">
    <property type="entry name" value="ABC TRANSPORTER SUBSTRATE-BINDING PROTEIN"/>
    <property type="match status" value="1"/>
</dbReference>
<gene>
    <name evidence="2" type="ORF">PFDSM3638_07645</name>
</gene>
<dbReference type="InterPro" id="IPR005948">
    <property type="entry name" value="ThiB-like"/>
</dbReference>
<dbReference type="EMBL" id="CP023154">
    <property type="protein sequence ID" value="QEK79143.1"/>
    <property type="molecule type" value="Genomic_DNA"/>
</dbReference>
<dbReference type="Pfam" id="PF13416">
    <property type="entry name" value="SBP_bac_8"/>
    <property type="match status" value="1"/>
</dbReference>
<evidence type="ECO:0000256" key="1">
    <source>
        <dbReference type="ARBA" id="ARBA00022729"/>
    </source>
</evidence>
<dbReference type="PROSITE" id="PS51257">
    <property type="entry name" value="PROKAR_LIPOPROTEIN"/>
    <property type="match status" value="1"/>
</dbReference>
<sequence>MNKIVTGILLVLVLMASGCITSPGEQEKVLTVYAYDSLEYWLKEVIPEFEEEYNVKVNLVLVGSTGELVNRLIIEKDNPKADVVVGIDNTFMSKAIKAGVLEKYKPRNVDVIPQWIIEKFDPEFYLTPFDYGYIAFNYRTDLIQDYPKSLDDLTKPEWKGKIIIEDPRTSSPGLAFMLWTIAVYKDQWLDYWAKLRENVQIVKGWSAAWEAFSKGEYPIVLSYATSPAASVYYENNTNIRAIEFEEGNFLQIEGVGIVKGTKNRELAEKFVEFLISEKAQEKLPTTQWMYPVNKNVKLPEVYKYALEVKKPVTIDPALVAENLDKWLKQWTEVVVEGKSPEEVKGQ</sequence>
<dbReference type="GeneID" id="13300828"/>
<dbReference type="InterPro" id="IPR006059">
    <property type="entry name" value="SBP"/>
</dbReference>
<dbReference type="AlphaFoldDB" id="A0A5C0XQ54"/>
<dbReference type="PIRSF" id="PIRSF002825">
    <property type="entry name" value="CfbpA"/>
    <property type="match status" value="1"/>
</dbReference>
<evidence type="ECO:0000313" key="3">
    <source>
        <dbReference type="Proteomes" id="UP000324354"/>
    </source>
</evidence>
<reference evidence="2 3" key="1">
    <citation type="submission" date="2017-08" db="EMBL/GenBank/DDBJ databases">
        <title>Resequencing and Reannotation of the genome of Pyrococcus furiosus type strain DSM3638.</title>
        <authorList>
            <person name="Reichelt R.M."/>
            <person name="Bunk B."/>
        </authorList>
    </citation>
    <scope>NUCLEOTIDE SEQUENCE [LARGE SCALE GENOMIC DNA]</scope>
    <source>
        <strain evidence="2 3">DSM 3638</strain>
    </source>
</reference>